<accession>A0A2G5EM90</accession>
<evidence type="ECO:0000313" key="1">
    <source>
        <dbReference type="EMBL" id="PIA56849.1"/>
    </source>
</evidence>
<evidence type="ECO:0000313" key="2">
    <source>
        <dbReference type="Proteomes" id="UP000230069"/>
    </source>
</evidence>
<organism evidence="1 2">
    <name type="scientific">Aquilegia coerulea</name>
    <name type="common">Rocky mountain columbine</name>
    <dbReference type="NCBI Taxonomy" id="218851"/>
    <lineage>
        <taxon>Eukaryota</taxon>
        <taxon>Viridiplantae</taxon>
        <taxon>Streptophyta</taxon>
        <taxon>Embryophyta</taxon>
        <taxon>Tracheophyta</taxon>
        <taxon>Spermatophyta</taxon>
        <taxon>Magnoliopsida</taxon>
        <taxon>Ranunculales</taxon>
        <taxon>Ranunculaceae</taxon>
        <taxon>Thalictroideae</taxon>
        <taxon>Aquilegia</taxon>
    </lineage>
</organism>
<gene>
    <name evidence="1" type="ORF">AQUCO_00700895v1</name>
</gene>
<name>A0A2G5EM90_AQUCA</name>
<keyword evidence="2" id="KW-1185">Reference proteome</keyword>
<proteinExistence type="predicted"/>
<sequence length="77" mass="9316">MHLRTPDFREPTTLLTHAQKYKEHTTRIIMSKHVKKVILNFFLVDFSKFHFLGFSKHSRLIQHILLEQQDPSWLFPN</sequence>
<dbReference type="InParanoid" id="A0A2G5EM90"/>
<protein>
    <submittedName>
        <fullName evidence="1">Uncharacterized protein</fullName>
    </submittedName>
</protein>
<dbReference type="Proteomes" id="UP000230069">
    <property type="component" value="Unassembled WGS sequence"/>
</dbReference>
<dbReference type="AlphaFoldDB" id="A0A2G5EM90"/>
<reference evidence="1 2" key="1">
    <citation type="submission" date="2017-09" db="EMBL/GenBank/DDBJ databases">
        <title>WGS assembly of Aquilegia coerulea Goldsmith.</title>
        <authorList>
            <person name="Hodges S."/>
            <person name="Kramer E."/>
            <person name="Nordborg M."/>
            <person name="Tomkins J."/>
            <person name="Borevitz J."/>
            <person name="Derieg N."/>
            <person name="Yan J."/>
            <person name="Mihaltcheva S."/>
            <person name="Hayes R.D."/>
            <person name="Rokhsar D."/>
        </authorList>
    </citation>
    <scope>NUCLEOTIDE SEQUENCE [LARGE SCALE GENOMIC DNA]</scope>
    <source>
        <strain evidence="2">cv. Goldsmith</strain>
    </source>
</reference>
<dbReference type="EMBL" id="KZ305024">
    <property type="protein sequence ID" value="PIA56849.1"/>
    <property type="molecule type" value="Genomic_DNA"/>
</dbReference>